<name>A0ABW2CPI4_9ACTN</name>
<feature type="domain" description="DUF397" evidence="1">
    <location>
        <begin position="29"/>
        <end position="80"/>
    </location>
</feature>
<sequence length="81" mass="8951">MEQLITWRKSRRSEEQGDACVEVADLGPWQKSRRSDEHGDACIEVAARAGAVGVRDSKDPEGPKLVLSRADYKALVNALKE</sequence>
<proteinExistence type="predicted"/>
<dbReference type="Pfam" id="PF04149">
    <property type="entry name" value="DUF397"/>
    <property type="match status" value="2"/>
</dbReference>
<protein>
    <submittedName>
        <fullName evidence="2">DUF397 domain-containing protein</fullName>
    </submittedName>
</protein>
<evidence type="ECO:0000313" key="3">
    <source>
        <dbReference type="Proteomes" id="UP001596380"/>
    </source>
</evidence>
<evidence type="ECO:0000259" key="1">
    <source>
        <dbReference type="Pfam" id="PF04149"/>
    </source>
</evidence>
<dbReference type="RefSeq" id="WP_160820393.1">
    <property type="nucleotide sequence ID" value="NZ_JBHSXE010000001.1"/>
</dbReference>
<dbReference type="EMBL" id="JBHSXS010000015">
    <property type="protein sequence ID" value="MFC6882825.1"/>
    <property type="molecule type" value="Genomic_DNA"/>
</dbReference>
<dbReference type="Proteomes" id="UP001596380">
    <property type="component" value="Unassembled WGS sequence"/>
</dbReference>
<gene>
    <name evidence="2" type="ORF">ACFQKB_23930</name>
</gene>
<comment type="caution">
    <text evidence="2">The sequence shown here is derived from an EMBL/GenBank/DDBJ whole genome shotgun (WGS) entry which is preliminary data.</text>
</comment>
<organism evidence="2 3">
    <name type="scientific">Actinomadura yumaensis</name>
    <dbReference type="NCBI Taxonomy" id="111807"/>
    <lineage>
        <taxon>Bacteria</taxon>
        <taxon>Bacillati</taxon>
        <taxon>Actinomycetota</taxon>
        <taxon>Actinomycetes</taxon>
        <taxon>Streptosporangiales</taxon>
        <taxon>Thermomonosporaceae</taxon>
        <taxon>Actinomadura</taxon>
    </lineage>
</organism>
<dbReference type="InterPro" id="IPR007278">
    <property type="entry name" value="DUF397"/>
</dbReference>
<evidence type="ECO:0000313" key="2">
    <source>
        <dbReference type="EMBL" id="MFC6882825.1"/>
    </source>
</evidence>
<accession>A0ABW2CPI4</accession>
<reference evidence="3" key="1">
    <citation type="journal article" date="2019" name="Int. J. Syst. Evol. Microbiol.">
        <title>The Global Catalogue of Microorganisms (GCM) 10K type strain sequencing project: providing services to taxonomists for standard genome sequencing and annotation.</title>
        <authorList>
            <consortium name="The Broad Institute Genomics Platform"/>
            <consortium name="The Broad Institute Genome Sequencing Center for Infectious Disease"/>
            <person name="Wu L."/>
            <person name="Ma J."/>
        </authorList>
    </citation>
    <scope>NUCLEOTIDE SEQUENCE [LARGE SCALE GENOMIC DNA]</scope>
    <source>
        <strain evidence="3">JCM 3369</strain>
    </source>
</reference>
<keyword evidence="3" id="KW-1185">Reference proteome</keyword>
<feature type="domain" description="DUF397" evidence="1">
    <location>
        <begin position="6"/>
        <end position="25"/>
    </location>
</feature>